<gene>
    <name evidence="3" type="ORF">A5642_14570</name>
</gene>
<feature type="region of interest" description="Disordered" evidence="1">
    <location>
        <begin position="27"/>
        <end position="58"/>
    </location>
</feature>
<feature type="signal peptide" evidence="2">
    <location>
        <begin position="1"/>
        <end position="20"/>
    </location>
</feature>
<feature type="chain" id="PRO_5038620441" evidence="2">
    <location>
        <begin position="21"/>
        <end position="83"/>
    </location>
</feature>
<keyword evidence="2" id="KW-0732">Signal</keyword>
<reference evidence="3 4" key="1">
    <citation type="submission" date="2016-06" db="EMBL/GenBank/DDBJ databases">
        <authorList>
            <person name="Kjaerup R.B."/>
            <person name="Dalgaard T.S."/>
            <person name="Juul-Madsen H.R."/>
        </authorList>
    </citation>
    <scope>NUCLEOTIDE SEQUENCE [LARGE SCALE GENOMIC DNA]</scope>
    <source>
        <strain evidence="3 4">1199456.5</strain>
    </source>
</reference>
<dbReference type="EMBL" id="LZSF01000072">
    <property type="protein sequence ID" value="OBA89694.1"/>
    <property type="molecule type" value="Genomic_DNA"/>
</dbReference>
<proteinExistence type="predicted"/>
<dbReference type="Proteomes" id="UP000093962">
    <property type="component" value="Unassembled WGS sequence"/>
</dbReference>
<organism evidence="3 4">
    <name type="scientific">Mycolicibacterium mucogenicum</name>
    <name type="common">Mycobacterium mucogenicum</name>
    <dbReference type="NCBI Taxonomy" id="56689"/>
    <lineage>
        <taxon>Bacteria</taxon>
        <taxon>Bacillati</taxon>
        <taxon>Actinomycetota</taxon>
        <taxon>Actinomycetes</taxon>
        <taxon>Mycobacteriales</taxon>
        <taxon>Mycobacteriaceae</taxon>
        <taxon>Mycolicibacterium</taxon>
    </lineage>
</organism>
<evidence type="ECO:0000256" key="1">
    <source>
        <dbReference type="SAM" id="MobiDB-lite"/>
    </source>
</evidence>
<comment type="caution">
    <text evidence="3">The sequence shown here is derived from an EMBL/GenBank/DDBJ whole genome shotgun (WGS) entry which is preliminary data.</text>
</comment>
<evidence type="ECO:0000313" key="3">
    <source>
        <dbReference type="EMBL" id="OBA89694.1"/>
    </source>
</evidence>
<sequence length="83" mass="8471">MRMKKTAVTTAVAGALFAGAAGVGTGLATAGMTPPPGPTVTAPPAWAPPKPAEPAWSMGNPQVWDAGWNHWGVWVNGTFVPTF</sequence>
<evidence type="ECO:0000313" key="4">
    <source>
        <dbReference type="Proteomes" id="UP000093962"/>
    </source>
</evidence>
<evidence type="ECO:0000256" key="2">
    <source>
        <dbReference type="SAM" id="SignalP"/>
    </source>
</evidence>
<name>A0A1A0MVZ8_MYCMU</name>
<dbReference type="AlphaFoldDB" id="A0A1A0MVZ8"/>
<accession>A0A1A0MVZ8</accession>
<protein>
    <submittedName>
        <fullName evidence="3">Uncharacterized protein</fullName>
    </submittedName>
</protein>